<accession>A0ABW2AYP6</accession>
<evidence type="ECO:0000256" key="4">
    <source>
        <dbReference type="ARBA" id="ARBA00022989"/>
    </source>
</evidence>
<dbReference type="RefSeq" id="WP_377825110.1">
    <property type="nucleotide sequence ID" value="NZ_JBHSWJ010000002.1"/>
</dbReference>
<evidence type="ECO:0000313" key="9">
    <source>
        <dbReference type="Proteomes" id="UP001596356"/>
    </source>
</evidence>
<evidence type="ECO:0000259" key="7">
    <source>
        <dbReference type="PROSITE" id="PS50850"/>
    </source>
</evidence>
<dbReference type="PROSITE" id="PS50850">
    <property type="entry name" value="MFS"/>
    <property type="match status" value="1"/>
</dbReference>
<feature type="transmembrane region" description="Helical" evidence="6">
    <location>
        <begin position="74"/>
        <end position="93"/>
    </location>
</feature>
<dbReference type="Gene3D" id="1.20.1250.20">
    <property type="entry name" value="MFS general substrate transporter like domains"/>
    <property type="match status" value="1"/>
</dbReference>
<evidence type="ECO:0000256" key="5">
    <source>
        <dbReference type="ARBA" id="ARBA00023136"/>
    </source>
</evidence>
<dbReference type="InterPro" id="IPR011701">
    <property type="entry name" value="MFS"/>
</dbReference>
<dbReference type="EMBL" id="JBHSWJ010000002">
    <property type="protein sequence ID" value="MFC6715773.1"/>
    <property type="molecule type" value="Genomic_DNA"/>
</dbReference>
<gene>
    <name evidence="8" type="ORF">ACFQBT_18860</name>
</gene>
<dbReference type="PANTHER" id="PTHR23513:SF18">
    <property type="entry name" value="INTEGRAL MEMBRANE PROTEIN"/>
    <property type="match status" value="1"/>
</dbReference>
<evidence type="ECO:0000256" key="2">
    <source>
        <dbReference type="ARBA" id="ARBA00022475"/>
    </source>
</evidence>
<evidence type="ECO:0000256" key="6">
    <source>
        <dbReference type="SAM" id="Phobius"/>
    </source>
</evidence>
<keyword evidence="2" id="KW-1003">Cell membrane</keyword>
<feature type="transmembrane region" description="Helical" evidence="6">
    <location>
        <begin position="209"/>
        <end position="229"/>
    </location>
</feature>
<feature type="transmembrane region" description="Helical" evidence="6">
    <location>
        <begin position="241"/>
        <end position="264"/>
    </location>
</feature>
<keyword evidence="4 6" id="KW-1133">Transmembrane helix</keyword>
<name>A0ABW2AYP6_9MICO</name>
<reference evidence="9" key="1">
    <citation type="journal article" date="2019" name="Int. J. Syst. Evol. Microbiol.">
        <title>The Global Catalogue of Microorganisms (GCM) 10K type strain sequencing project: providing services to taxonomists for standard genome sequencing and annotation.</title>
        <authorList>
            <consortium name="The Broad Institute Genomics Platform"/>
            <consortium name="The Broad Institute Genome Sequencing Center for Infectious Disease"/>
            <person name="Wu L."/>
            <person name="Ma J."/>
        </authorList>
    </citation>
    <scope>NUCLEOTIDE SEQUENCE [LARGE SCALE GENOMIC DNA]</scope>
    <source>
        <strain evidence="9">NBRC 106593</strain>
    </source>
</reference>
<sequence>MKHLFRNRDTVAMLSGRTISVFGDAVLDVVLLLHVHDSGRGGFAIAALMACEALPLVLLMSVAGRIADRYDSRVVLLSATLAQGALCLSLLWATQLAALLIVVLLIQSAHAIAMATWSGLGPRLVRPEQLGHLISTVQGLGVGAQLAGTAIGPVLLSLAGVPGTVIVDAATFVALSGFVLAIRARRRVGRPAAKAPGLRVDLLRRDPRIWAFVLTMPIVVLFLVGSNVLDVFLVRDELHVPAAWFGLSTMAWGVGALVGAVVAARLPDDRARFAVLPTSLAGIGLLSVGTGAAPSFAVYLLCGAGIGVFNAVLNAAFGTVLMSGTPDEDRGKVSAAVNGITQTAALAGLPLGPALGNLLGVRGALVMMGAVTAALSAVLAARLAWSSRVREMADR</sequence>
<comment type="caution">
    <text evidence="8">The sequence shown here is derived from an EMBL/GenBank/DDBJ whole genome shotgun (WGS) entry which is preliminary data.</text>
</comment>
<feature type="transmembrane region" description="Helical" evidence="6">
    <location>
        <begin position="99"/>
        <end position="120"/>
    </location>
</feature>
<dbReference type="InterPro" id="IPR036259">
    <property type="entry name" value="MFS_trans_sf"/>
</dbReference>
<keyword evidence="5 6" id="KW-0472">Membrane</keyword>
<protein>
    <submittedName>
        <fullName evidence="8">MFS transporter</fullName>
    </submittedName>
</protein>
<feature type="domain" description="Major facilitator superfamily (MFS) profile" evidence="7">
    <location>
        <begin position="209"/>
        <end position="395"/>
    </location>
</feature>
<keyword evidence="9" id="KW-1185">Reference proteome</keyword>
<feature type="transmembrane region" description="Helical" evidence="6">
    <location>
        <begin position="161"/>
        <end position="182"/>
    </location>
</feature>
<organism evidence="8 9">
    <name type="scientific">Branchiibius cervicis</name>
    <dbReference type="NCBI Taxonomy" id="908252"/>
    <lineage>
        <taxon>Bacteria</taxon>
        <taxon>Bacillati</taxon>
        <taxon>Actinomycetota</taxon>
        <taxon>Actinomycetes</taxon>
        <taxon>Micrococcales</taxon>
        <taxon>Dermacoccaceae</taxon>
        <taxon>Branchiibius</taxon>
    </lineage>
</organism>
<dbReference type="SUPFAM" id="SSF103473">
    <property type="entry name" value="MFS general substrate transporter"/>
    <property type="match status" value="1"/>
</dbReference>
<evidence type="ECO:0000256" key="1">
    <source>
        <dbReference type="ARBA" id="ARBA00004651"/>
    </source>
</evidence>
<feature type="transmembrane region" description="Helical" evidence="6">
    <location>
        <begin position="364"/>
        <end position="385"/>
    </location>
</feature>
<evidence type="ECO:0000256" key="3">
    <source>
        <dbReference type="ARBA" id="ARBA00022692"/>
    </source>
</evidence>
<proteinExistence type="predicted"/>
<feature type="transmembrane region" description="Helical" evidence="6">
    <location>
        <begin position="12"/>
        <end position="35"/>
    </location>
</feature>
<dbReference type="PANTHER" id="PTHR23513">
    <property type="entry name" value="INTEGRAL MEMBRANE EFFLUX PROTEIN-RELATED"/>
    <property type="match status" value="1"/>
</dbReference>
<dbReference type="Pfam" id="PF07690">
    <property type="entry name" value="MFS_1"/>
    <property type="match status" value="1"/>
</dbReference>
<dbReference type="InterPro" id="IPR020846">
    <property type="entry name" value="MFS_dom"/>
</dbReference>
<feature type="transmembrane region" description="Helical" evidence="6">
    <location>
        <begin position="132"/>
        <end position="155"/>
    </location>
</feature>
<evidence type="ECO:0000313" key="8">
    <source>
        <dbReference type="EMBL" id="MFC6715773.1"/>
    </source>
</evidence>
<feature type="transmembrane region" description="Helical" evidence="6">
    <location>
        <begin position="296"/>
        <end position="321"/>
    </location>
</feature>
<keyword evidence="3 6" id="KW-0812">Transmembrane</keyword>
<comment type="subcellular location">
    <subcellularLocation>
        <location evidence="1">Cell membrane</location>
        <topology evidence="1">Multi-pass membrane protein</topology>
    </subcellularLocation>
</comment>
<feature type="transmembrane region" description="Helical" evidence="6">
    <location>
        <begin position="41"/>
        <end position="62"/>
    </location>
</feature>
<dbReference type="Proteomes" id="UP001596356">
    <property type="component" value="Unassembled WGS sequence"/>
</dbReference>
<feature type="transmembrane region" description="Helical" evidence="6">
    <location>
        <begin position="271"/>
        <end position="290"/>
    </location>
</feature>
<dbReference type="CDD" id="cd06173">
    <property type="entry name" value="MFS_MefA_like"/>
    <property type="match status" value="1"/>
</dbReference>
<feature type="transmembrane region" description="Helical" evidence="6">
    <location>
        <begin position="333"/>
        <end position="352"/>
    </location>
</feature>